<keyword evidence="3 4" id="KW-0687">Ribonucleoprotein</keyword>
<keyword evidence="8" id="KW-1185">Reference proteome</keyword>
<gene>
    <name evidence="6" type="ORF">GUITHDRAFT_135725</name>
</gene>
<evidence type="ECO:0000313" key="8">
    <source>
        <dbReference type="Proteomes" id="UP000011087"/>
    </source>
</evidence>
<protein>
    <recommendedName>
        <fullName evidence="4">60S ribosomal protein L29</fullName>
    </recommendedName>
</protein>
<dbReference type="Pfam" id="PF01779">
    <property type="entry name" value="Ribosomal_L29e"/>
    <property type="match status" value="1"/>
</dbReference>
<dbReference type="KEGG" id="gtt:GUITHDRAFT_135725"/>
<dbReference type="Proteomes" id="UP000011087">
    <property type="component" value="Unassembled WGS sequence"/>
</dbReference>
<dbReference type="OrthoDB" id="996720at2759"/>
<dbReference type="PANTHER" id="PTHR12884:SF0">
    <property type="entry name" value="60S RIBOSOMAL PROTEIN L29"/>
    <property type="match status" value="1"/>
</dbReference>
<dbReference type="InterPro" id="IPR002673">
    <property type="entry name" value="Ribosomal_eL29"/>
</dbReference>
<dbReference type="PaxDb" id="55529-EKX50085"/>
<dbReference type="EMBL" id="JH992980">
    <property type="protein sequence ID" value="EKX50085.1"/>
    <property type="molecule type" value="Genomic_DNA"/>
</dbReference>
<reference evidence="8" key="2">
    <citation type="submission" date="2012-11" db="EMBL/GenBank/DDBJ databases">
        <authorList>
            <person name="Kuo A."/>
            <person name="Curtis B.A."/>
            <person name="Tanifuji G."/>
            <person name="Burki F."/>
            <person name="Gruber A."/>
            <person name="Irimia M."/>
            <person name="Maruyama S."/>
            <person name="Arias M.C."/>
            <person name="Ball S.G."/>
            <person name="Gile G.H."/>
            <person name="Hirakawa Y."/>
            <person name="Hopkins J.F."/>
            <person name="Rensing S.A."/>
            <person name="Schmutz J."/>
            <person name="Symeonidi A."/>
            <person name="Elias M."/>
            <person name="Eveleigh R.J."/>
            <person name="Herman E.K."/>
            <person name="Klute M.J."/>
            <person name="Nakayama T."/>
            <person name="Obornik M."/>
            <person name="Reyes-Prieto A."/>
            <person name="Armbrust E.V."/>
            <person name="Aves S.J."/>
            <person name="Beiko R.G."/>
            <person name="Coutinho P."/>
            <person name="Dacks J.B."/>
            <person name="Durnford D.G."/>
            <person name="Fast N.M."/>
            <person name="Green B.R."/>
            <person name="Grisdale C."/>
            <person name="Hempe F."/>
            <person name="Henrissat B."/>
            <person name="Hoppner M.P."/>
            <person name="Ishida K.-I."/>
            <person name="Kim E."/>
            <person name="Koreny L."/>
            <person name="Kroth P.G."/>
            <person name="Liu Y."/>
            <person name="Malik S.-B."/>
            <person name="Maier U.G."/>
            <person name="McRose D."/>
            <person name="Mock T."/>
            <person name="Neilson J.A."/>
            <person name="Onodera N.T."/>
            <person name="Poole A.M."/>
            <person name="Pritham E.J."/>
            <person name="Richards T.A."/>
            <person name="Rocap G."/>
            <person name="Roy S.W."/>
            <person name="Sarai C."/>
            <person name="Schaack S."/>
            <person name="Shirato S."/>
            <person name="Slamovits C.H."/>
            <person name="Spencer D.F."/>
            <person name="Suzuki S."/>
            <person name="Worden A.Z."/>
            <person name="Zauner S."/>
            <person name="Barry K."/>
            <person name="Bell C."/>
            <person name="Bharti A.K."/>
            <person name="Crow J.A."/>
            <person name="Grimwood J."/>
            <person name="Kramer R."/>
            <person name="Lindquist E."/>
            <person name="Lucas S."/>
            <person name="Salamov A."/>
            <person name="McFadden G.I."/>
            <person name="Lane C.E."/>
            <person name="Keeling P.J."/>
            <person name="Gray M.W."/>
            <person name="Grigoriev I.V."/>
            <person name="Archibald J.M."/>
        </authorList>
    </citation>
    <scope>NUCLEOTIDE SEQUENCE</scope>
    <source>
        <strain evidence="8">CCMP2712</strain>
    </source>
</reference>
<dbReference type="GO" id="GO:0022625">
    <property type="term" value="C:cytosolic large ribosomal subunit"/>
    <property type="evidence" value="ECO:0007669"/>
    <property type="project" value="TreeGrafter"/>
</dbReference>
<dbReference type="HOGENOM" id="CLU_1457102_0_0_1"/>
<evidence type="ECO:0000256" key="5">
    <source>
        <dbReference type="SAM" id="MobiDB-lite"/>
    </source>
</evidence>
<dbReference type="Gene3D" id="6.10.140.1730">
    <property type="match status" value="1"/>
</dbReference>
<dbReference type="GO" id="GO:0002181">
    <property type="term" value="P:cytoplasmic translation"/>
    <property type="evidence" value="ECO:0007669"/>
    <property type="project" value="TreeGrafter"/>
</dbReference>
<feature type="region of interest" description="Disordered" evidence="5">
    <location>
        <begin position="145"/>
        <end position="186"/>
    </location>
</feature>
<name>L1JPF8_GUITC</name>
<evidence type="ECO:0000313" key="6">
    <source>
        <dbReference type="EMBL" id="EKX50085.1"/>
    </source>
</evidence>
<comment type="similarity">
    <text evidence="1 4">Belongs to the eukaryotic ribosomal protein eL29 family.</text>
</comment>
<dbReference type="PANTHER" id="PTHR12884">
    <property type="entry name" value="60S RIBOSOMAL PROTEIN L29"/>
    <property type="match status" value="1"/>
</dbReference>
<dbReference type="SMR" id="L1JPF8"/>
<accession>L1JPF8</accession>
<evidence type="ECO:0000313" key="7">
    <source>
        <dbReference type="EnsemblProtists" id="EKX50085"/>
    </source>
</evidence>
<dbReference type="GeneID" id="17306533"/>
<evidence type="ECO:0000256" key="3">
    <source>
        <dbReference type="ARBA" id="ARBA00023274"/>
    </source>
</evidence>
<dbReference type="EnsemblProtists" id="EKX50085">
    <property type="protein sequence ID" value="EKX50085"/>
    <property type="gene ID" value="GUITHDRAFT_135725"/>
</dbReference>
<dbReference type="STRING" id="905079.L1JPF8"/>
<keyword evidence="2 4" id="KW-0689">Ribosomal protein</keyword>
<dbReference type="AlphaFoldDB" id="L1JPF8"/>
<reference evidence="6 8" key="1">
    <citation type="journal article" date="2012" name="Nature">
        <title>Algal genomes reveal evolutionary mosaicism and the fate of nucleomorphs.</title>
        <authorList>
            <consortium name="DOE Joint Genome Institute"/>
            <person name="Curtis B.A."/>
            <person name="Tanifuji G."/>
            <person name="Burki F."/>
            <person name="Gruber A."/>
            <person name="Irimia M."/>
            <person name="Maruyama S."/>
            <person name="Arias M.C."/>
            <person name="Ball S.G."/>
            <person name="Gile G.H."/>
            <person name="Hirakawa Y."/>
            <person name="Hopkins J.F."/>
            <person name="Kuo A."/>
            <person name="Rensing S.A."/>
            <person name="Schmutz J."/>
            <person name="Symeonidi A."/>
            <person name="Elias M."/>
            <person name="Eveleigh R.J."/>
            <person name="Herman E.K."/>
            <person name="Klute M.J."/>
            <person name="Nakayama T."/>
            <person name="Obornik M."/>
            <person name="Reyes-Prieto A."/>
            <person name="Armbrust E.V."/>
            <person name="Aves S.J."/>
            <person name="Beiko R.G."/>
            <person name="Coutinho P."/>
            <person name="Dacks J.B."/>
            <person name="Durnford D.G."/>
            <person name="Fast N.M."/>
            <person name="Green B.R."/>
            <person name="Grisdale C.J."/>
            <person name="Hempel F."/>
            <person name="Henrissat B."/>
            <person name="Hoppner M.P."/>
            <person name="Ishida K."/>
            <person name="Kim E."/>
            <person name="Koreny L."/>
            <person name="Kroth P.G."/>
            <person name="Liu Y."/>
            <person name="Malik S.B."/>
            <person name="Maier U.G."/>
            <person name="McRose D."/>
            <person name="Mock T."/>
            <person name="Neilson J.A."/>
            <person name="Onodera N.T."/>
            <person name="Poole A.M."/>
            <person name="Pritham E.J."/>
            <person name="Richards T.A."/>
            <person name="Rocap G."/>
            <person name="Roy S.W."/>
            <person name="Sarai C."/>
            <person name="Schaack S."/>
            <person name="Shirato S."/>
            <person name="Slamovits C.H."/>
            <person name="Spencer D.F."/>
            <person name="Suzuki S."/>
            <person name="Worden A.Z."/>
            <person name="Zauner S."/>
            <person name="Barry K."/>
            <person name="Bell C."/>
            <person name="Bharti A.K."/>
            <person name="Crow J.A."/>
            <person name="Grimwood J."/>
            <person name="Kramer R."/>
            <person name="Lindquist E."/>
            <person name="Lucas S."/>
            <person name="Salamov A."/>
            <person name="McFadden G.I."/>
            <person name="Lane C.E."/>
            <person name="Keeling P.J."/>
            <person name="Gray M.W."/>
            <person name="Grigoriev I.V."/>
            <person name="Archibald J.M."/>
        </authorList>
    </citation>
    <scope>NUCLEOTIDE SEQUENCE</scope>
    <source>
        <strain evidence="6 8">CCMP2712</strain>
    </source>
</reference>
<evidence type="ECO:0000256" key="2">
    <source>
        <dbReference type="ARBA" id="ARBA00022980"/>
    </source>
</evidence>
<dbReference type="RefSeq" id="XP_005837065.1">
    <property type="nucleotide sequence ID" value="XM_005837008.1"/>
</dbReference>
<feature type="compositionally biased region" description="Basic and acidic residues" evidence="5">
    <location>
        <begin position="177"/>
        <end position="186"/>
    </location>
</feature>
<dbReference type="GO" id="GO:0003735">
    <property type="term" value="F:structural constituent of ribosome"/>
    <property type="evidence" value="ECO:0007669"/>
    <property type="project" value="UniProtKB-UniRule"/>
</dbReference>
<evidence type="ECO:0000256" key="1">
    <source>
        <dbReference type="ARBA" id="ARBA00010247"/>
    </source>
</evidence>
<evidence type="ECO:0000256" key="4">
    <source>
        <dbReference type="RuleBase" id="RU364026"/>
    </source>
</evidence>
<organism evidence="6">
    <name type="scientific">Guillardia theta (strain CCMP2712)</name>
    <name type="common">Cryptophyte</name>
    <dbReference type="NCBI Taxonomy" id="905079"/>
    <lineage>
        <taxon>Eukaryota</taxon>
        <taxon>Cryptophyceae</taxon>
        <taxon>Pyrenomonadales</taxon>
        <taxon>Geminigeraceae</taxon>
        <taxon>Guillardia</taxon>
    </lineage>
</organism>
<reference evidence="7" key="3">
    <citation type="submission" date="2016-03" db="UniProtKB">
        <authorList>
            <consortium name="EnsemblProtists"/>
        </authorList>
    </citation>
    <scope>IDENTIFICATION</scope>
</reference>
<dbReference type="eggNOG" id="KOG3504">
    <property type="taxonomic scope" value="Eukaryota"/>
</dbReference>
<sequence length="186" mass="20734">MARIQHVYTQFCTIISLIFHVSGLSLSTGPVHGSLIRKINDAKLALRPSSIPLSSSLALLMKLRGGAKSKNHTNHNQNRKAHRNGIKRVKTHRFESTKGRSLKLWRNDKYSRRGSMRVHRKNILPKKIAIREARLEQIASTVLSPVKKMGSETESGNSNKDEMETEAQNTDEAVGDDGMHDGTAEA</sequence>
<proteinExistence type="inferred from homology"/>